<evidence type="ECO:0000256" key="1">
    <source>
        <dbReference type="ARBA" id="ARBA00022737"/>
    </source>
</evidence>
<keyword evidence="3" id="KW-1185">Reference proteome</keyword>
<dbReference type="InterPro" id="IPR001646">
    <property type="entry name" value="5peptide_repeat"/>
</dbReference>
<dbReference type="Gene3D" id="2.160.20.80">
    <property type="entry name" value="E3 ubiquitin-protein ligase SopA"/>
    <property type="match status" value="1"/>
</dbReference>
<evidence type="ECO:0008006" key="4">
    <source>
        <dbReference type="Google" id="ProtNLM"/>
    </source>
</evidence>
<dbReference type="AlphaFoldDB" id="A0A916ZH88"/>
<dbReference type="PANTHER" id="PTHR47485:SF1">
    <property type="entry name" value="THYLAKOID LUMENAL 17.4 KDA PROTEIN, CHLOROPLASTIC"/>
    <property type="match status" value="1"/>
</dbReference>
<dbReference type="SUPFAM" id="SSF141571">
    <property type="entry name" value="Pentapeptide repeat-like"/>
    <property type="match status" value="1"/>
</dbReference>
<dbReference type="EMBL" id="BMHP01000009">
    <property type="protein sequence ID" value="GGD97756.1"/>
    <property type="molecule type" value="Genomic_DNA"/>
</dbReference>
<name>A0A916ZH88_9BACL</name>
<dbReference type="Pfam" id="PF13599">
    <property type="entry name" value="Pentapeptide_4"/>
    <property type="match status" value="1"/>
</dbReference>
<evidence type="ECO:0000313" key="3">
    <source>
        <dbReference type="Proteomes" id="UP000612456"/>
    </source>
</evidence>
<reference evidence="2" key="1">
    <citation type="journal article" date="2014" name="Int. J. Syst. Evol. Microbiol.">
        <title>Complete genome sequence of Corynebacterium casei LMG S-19264T (=DSM 44701T), isolated from a smear-ripened cheese.</title>
        <authorList>
            <consortium name="US DOE Joint Genome Institute (JGI-PGF)"/>
            <person name="Walter F."/>
            <person name="Albersmeier A."/>
            <person name="Kalinowski J."/>
            <person name="Ruckert C."/>
        </authorList>
    </citation>
    <scope>NUCLEOTIDE SEQUENCE</scope>
    <source>
        <strain evidence="2">CGMCC 1.15178</strain>
    </source>
</reference>
<dbReference type="PANTHER" id="PTHR47485">
    <property type="entry name" value="THYLAKOID LUMENAL 17.4 KDA PROTEIN, CHLOROPLASTIC"/>
    <property type="match status" value="1"/>
</dbReference>
<organism evidence="2 3">
    <name type="scientific">Paenibacillus nasutitermitis</name>
    <dbReference type="NCBI Taxonomy" id="1652958"/>
    <lineage>
        <taxon>Bacteria</taxon>
        <taxon>Bacillati</taxon>
        <taxon>Bacillota</taxon>
        <taxon>Bacilli</taxon>
        <taxon>Bacillales</taxon>
        <taxon>Paenibacillaceae</taxon>
        <taxon>Paenibacillus</taxon>
    </lineage>
</organism>
<sequence length="212" mass="23836">MNKKQFTARWNDEQLAEVNQGLALVCGKQNLHKKERLFPSSPFGQTDAGLEDFRGVALAETIQYLTVQQVDLSYARFVENTSLSTSKFMNCCFDGVKMNGRYMSRQFSHCSFRGVNLNNARISEQFEDCDFTGSNLSKAIASDATFTRCCFSDVNFRGAMFMYCRFEECSFEGAVFHYSSLAGSRFTGETSLLPDWGNTILDHVKVNGEALA</sequence>
<proteinExistence type="predicted"/>
<reference evidence="2" key="2">
    <citation type="submission" date="2020-09" db="EMBL/GenBank/DDBJ databases">
        <authorList>
            <person name="Sun Q."/>
            <person name="Zhou Y."/>
        </authorList>
    </citation>
    <scope>NUCLEOTIDE SEQUENCE</scope>
    <source>
        <strain evidence="2">CGMCC 1.15178</strain>
    </source>
</reference>
<comment type="caution">
    <text evidence="2">The sequence shown here is derived from an EMBL/GenBank/DDBJ whole genome shotgun (WGS) entry which is preliminary data.</text>
</comment>
<dbReference type="Proteomes" id="UP000612456">
    <property type="component" value="Unassembled WGS sequence"/>
</dbReference>
<keyword evidence="1" id="KW-0677">Repeat</keyword>
<accession>A0A916ZH88</accession>
<protein>
    <recommendedName>
        <fullName evidence="4">Pentapeptide repeat-containing protein</fullName>
    </recommendedName>
</protein>
<gene>
    <name evidence="2" type="ORF">GCM10010911_65660</name>
</gene>
<evidence type="ECO:0000313" key="2">
    <source>
        <dbReference type="EMBL" id="GGD97756.1"/>
    </source>
</evidence>
<dbReference type="RefSeq" id="WP_188999381.1">
    <property type="nucleotide sequence ID" value="NZ_BMHP01000009.1"/>
</dbReference>